<protein>
    <recommendedName>
        <fullName evidence="2">DUF2423 domain-containing protein</fullName>
    </recommendedName>
</protein>
<dbReference type="AlphaFoldDB" id="A0A167QRH6"/>
<feature type="region of interest" description="Disordered" evidence="1">
    <location>
        <begin position="1"/>
        <end position="23"/>
    </location>
</feature>
<feature type="compositionally biased region" description="Polar residues" evidence="1">
    <location>
        <begin position="1"/>
        <end position="15"/>
    </location>
</feature>
<keyword evidence="4" id="KW-1185">Reference proteome</keyword>
<evidence type="ECO:0000259" key="2">
    <source>
        <dbReference type="Pfam" id="PF10338"/>
    </source>
</evidence>
<feature type="compositionally biased region" description="Basic and acidic residues" evidence="1">
    <location>
        <begin position="113"/>
        <end position="124"/>
    </location>
</feature>
<gene>
    <name evidence="3" type="ORF">SPI_06779</name>
</gene>
<feature type="domain" description="DUF2423" evidence="2">
    <location>
        <begin position="1"/>
        <end position="44"/>
    </location>
</feature>
<evidence type="ECO:0000313" key="3">
    <source>
        <dbReference type="EMBL" id="OAA57894.1"/>
    </source>
</evidence>
<dbReference type="InterPro" id="IPR019434">
    <property type="entry name" value="DUF2423"/>
</dbReference>
<proteinExistence type="predicted"/>
<dbReference type="GO" id="GO:0030687">
    <property type="term" value="C:preribosome, large subunit precursor"/>
    <property type="evidence" value="ECO:0007669"/>
    <property type="project" value="TreeGrafter"/>
</dbReference>
<dbReference type="OrthoDB" id="4087970at2759"/>
<sequence>MAKSARASSRKTNNQKLKKNVFGPVESARTARLSAKLMELAAQPLPAPASEDKKADGEAMEDAAEEPTPSDQLQGEALAMDVDMEAKPAKTVAAGKKRIAKRRAKKSSIAFPRYKDHASGKRRR</sequence>
<feature type="region of interest" description="Disordered" evidence="1">
    <location>
        <begin position="42"/>
        <end position="73"/>
    </location>
</feature>
<accession>A0A167QRH6</accession>
<dbReference type="PANTHER" id="PTHR28219">
    <property type="entry name" value="UPF0642 PROTEIN YBL028C"/>
    <property type="match status" value="1"/>
</dbReference>
<dbReference type="PANTHER" id="PTHR28219:SF1">
    <property type="entry name" value="UPF0642 PROTEIN YBL028C"/>
    <property type="match status" value="1"/>
</dbReference>
<name>A0A167QRH6_9HYPO</name>
<dbReference type="Pfam" id="PF10338">
    <property type="entry name" value="YBL028C_N"/>
    <property type="match status" value="1"/>
</dbReference>
<feature type="compositionally biased region" description="Basic residues" evidence="1">
    <location>
        <begin position="95"/>
        <end position="106"/>
    </location>
</feature>
<feature type="region of interest" description="Disordered" evidence="1">
    <location>
        <begin position="89"/>
        <end position="124"/>
    </location>
</feature>
<dbReference type="EMBL" id="AZHD01000013">
    <property type="protein sequence ID" value="OAA57894.1"/>
    <property type="molecule type" value="Genomic_DNA"/>
</dbReference>
<organism evidence="3 4">
    <name type="scientific">Niveomyces insectorum RCEF 264</name>
    <dbReference type="NCBI Taxonomy" id="1081102"/>
    <lineage>
        <taxon>Eukaryota</taxon>
        <taxon>Fungi</taxon>
        <taxon>Dikarya</taxon>
        <taxon>Ascomycota</taxon>
        <taxon>Pezizomycotina</taxon>
        <taxon>Sordariomycetes</taxon>
        <taxon>Hypocreomycetidae</taxon>
        <taxon>Hypocreales</taxon>
        <taxon>Cordycipitaceae</taxon>
        <taxon>Niveomyces</taxon>
    </lineage>
</organism>
<evidence type="ECO:0000313" key="4">
    <source>
        <dbReference type="Proteomes" id="UP000076874"/>
    </source>
</evidence>
<reference evidence="3 4" key="1">
    <citation type="journal article" date="2016" name="Genome Biol. Evol.">
        <title>Divergent and convergent evolution of fungal pathogenicity.</title>
        <authorList>
            <person name="Shang Y."/>
            <person name="Xiao G."/>
            <person name="Zheng P."/>
            <person name="Cen K."/>
            <person name="Zhan S."/>
            <person name="Wang C."/>
        </authorList>
    </citation>
    <scope>NUCLEOTIDE SEQUENCE [LARGE SCALE GENOMIC DNA]</scope>
    <source>
        <strain evidence="3 4">RCEF 264</strain>
    </source>
</reference>
<evidence type="ECO:0000256" key="1">
    <source>
        <dbReference type="SAM" id="MobiDB-lite"/>
    </source>
</evidence>
<dbReference type="Proteomes" id="UP000076874">
    <property type="component" value="Unassembled WGS sequence"/>
</dbReference>
<comment type="caution">
    <text evidence="3">The sequence shown here is derived from an EMBL/GenBank/DDBJ whole genome shotgun (WGS) entry which is preliminary data.</text>
</comment>